<dbReference type="PANTHER" id="PTHR45845:SF2">
    <property type="entry name" value="RIKEN CDNA D630003M21 GENE"/>
    <property type="match status" value="1"/>
</dbReference>
<accession>A0A484C300</accession>
<comment type="caution">
    <text evidence="2">The sequence shown here is derived from an EMBL/GenBank/DDBJ whole genome shotgun (WGS) entry which is preliminary data.</text>
</comment>
<sequence length="831" mass="92457">MLMSDRWSLSSQDSESLDRCIQTALSALYPPFQATSGSVLGQVLSVVERCYRGDGLRYLIHFLLPAKQFLVNLQQDACLQYSGLLFRHEGWPLCVHEKLVVQLCPLDPCLLRPGDFYLLVSPPPLAAGRSAASSPSPRLLLCSVSAGGRHVEQQEVSPLALGSVFTMAWLDSVNREREQRGASRLQRCVLSAHGDVFRVPWEDLVYPQFISPPRAALKEPGEPRGNDGDTPSPCKDSSGQEVKLLQSAASSEGDDSEGEYVELAELPRFSPQKGSLTQTTHTLSAAAGPANARSPRHCAEVSSHTELCSWLIEENLNLKDSCGPLIPSGGWTPQEQKGGTDSEEERGKERETEEERERETEEDRERETEEERERETEEDRERETEEERERETEEDRERETEEERERETEEEREKGKRETVVDEGEEKEEEAKDDDEDLLTESGETEKELEEVEVEEEVQVTVLQQSQERRDEEQEEEDDEEEEEKEGEEAEDEGGTTAELQTKGLGSLAAGPSPTEPDQSAAAPQPDQSAAAPQPDQSAAAPQPDQSAAATVPVLSSFYRVLLTSGALCLPGTRDRGGRALLTVFTGNAVWADPDFDAAALLRLLLYYSSTLWKEVAVSGLTVLVDARRASPVPVLFSALRALQENKPGSIHTVLMLLSKDSVSLRPDKPAAPRFSQSSWLCFRSRVEQLTNQCEDVITLLQKTIHILQTTPLPAAAEDAERLMSRYEAESSLSGAAGYAAAVATVAERYDCVDELLHRLVTLSNRRTHTLSYILDLTGLEGGFTQVRSWLQEVGEVRLKSFEEAEDSLELLNKKLQEFKEFHTTAYEYCR</sequence>
<feature type="non-terminal residue" evidence="2">
    <location>
        <position position="831"/>
    </location>
</feature>
<feature type="compositionally biased region" description="Basic and acidic residues" evidence="1">
    <location>
        <begin position="216"/>
        <end position="227"/>
    </location>
</feature>
<evidence type="ECO:0000313" key="2">
    <source>
        <dbReference type="EMBL" id="TDG95867.1"/>
    </source>
</evidence>
<dbReference type="Proteomes" id="UP000295070">
    <property type="component" value="Unassembled WGS sequence"/>
</dbReference>
<reference evidence="2 3" key="1">
    <citation type="submission" date="2019-01" db="EMBL/GenBank/DDBJ databases">
        <title>A chromosome-scale genome assembly of the yellow perch, Perca flavescens.</title>
        <authorList>
            <person name="Feron R."/>
            <person name="Morvezen R."/>
            <person name="Bestin A."/>
            <person name="Haffray P."/>
            <person name="Klopp C."/>
            <person name="Zahm M."/>
            <person name="Cabau C."/>
            <person name="Roques C."/>
            <person name="Donnadieu C."/>
            <person name="Bouchez O."/>
            <person name="Christie M."/>
            <person name="Larson W."/>
            <person name="Guiguen Y."/>
        </authorList>
    </citation>
    <scope>NUCLEOTIDE SEQUENCE [LARGE SCALE GENOMIC DNA]</scope>
    <source>
        <strain evidence="2">YP-PL-M2</strain>
        <tissue evidence="2">Blood</tissue>
    </source>
</reference>
<dbReference type="EMBL" id="SCKG01000055">
    <property type="protein sequence ID" value="TDG95867.1"/>
    <property type="molecule type" value="Genomic_DNA"/>
</dbReference>
<name>A0A484C300_PERFV</name>
<feature type="compositionally biased region" description="Polar residues" evidence="1">
    <location>
        <begin position="272"/>
        <end position="283"/>
    </location>
</feature>
<protein>
    <submittedName>
        <fullName evidence="2">Uncharacterized protein</fullName>
    </submittedName>
</protein>
<keyword evidence="3" id="KW-1185">Reference proteome</keyword>
<proteinExistence type="predicted"/>
<feature type="region of interest" description="Disordered" evidence="1">
    <location>
        <begin position="326"/>
        <end position="548"/>
    </location>
</feature>
<feature type="compositionally biased region" description="Acidic residues" evidence="1">
    <location>
        <begin position="421"/>
        <end position="439"/>
    </location>
</feature>
<feature type="region of interest" description="Disordered" evidence="1">
    <location>
        <begin position="214"/>
        <end position="293"/>
    </location>
</feature>
<feature type="compositionally biased region" description="Basic and acidic residues" evidence="1">
    <location>
        <begin position="345"/>
        <end position="420"/>
    </location>
</feature>
<organism evidence="2 3">
    <name type="scientific">Perca flavescens</name>
    <name type="common">American yellow perch</name>
    <name type="synonym">Morone flavescens</name>
    <dbReference type="NCBI Taxonomy" id="8167"/>
    <lineage>
        <taxon>Eukaryota</taxon>
        <taxon>Metazoa</taxon>
        <taxon>Chordata</taxon>
        <taxon>Craniata</taxon>
        <taxon>Vertebrata</taxon>
        <taxon>Euteleostomi</taxon>
        <taxon>Actinopterygii</taxon>
        <taxon>Neopterygii</taxon>
        <taxon>Teleostei</taxon>
        <taxon>Neoteleostei</taxon>
        <taxon>Acanthomorphata</taxon>
        <taxon>Eupercaria</taxon>
        <taxon>Perciformes</taxon>
        <taxon>Percoidei</taxon>
        <taxon>Percidae</taxon>
        <taxon>Percinae</taxon>
        <taxon>Perca</taxon>
    </lineage>
</organism>
<dbReference type="AlphaFoldDB" id="A0A484C300"/>
<dbReference type="PANTHER" id="PTHR45845">
    <property type="entry name" value="RHO GUANINE NUCLEOTIDE EXCHANGE FACTOR-RELATED"/>
    <property type="match status" value="1"/>
</dbReference>
<feature type="compositionally biased region" description="Acidic residues" evidence="1">
    <location>
        <begin position="473"/>
        <end position="494"/>
    </location>
</feature>
<feature type="compositionally biased region" description="Acidic residues" evidence="1">
    <location>
        <begin position="252"/>
        <end position="262"/>
    </location>
</feature>
<feature type="compositionally biased region" description="Low complexity" evidence="1">
    <location>
        <begin position="517"/>
        <end position="548"/>
    </location>
</feature>
<feature type="compositionally biased region" description="Acidic residues" evidence="1">
    <location>
        <begin position="447"/>
        <end position="458"/>
    </location>
</feature>
<gene>
    <name evidence="2" type="ORF">EPR50_G00244440</name>
</gene>
<dbReference type="InterPro" id="IPR052231">
    <property type="entry name" value="Rho_GEF_signaling-related"/>
</dbReference>
<dbReference type="STRING" id="8167.A0A484C300"/>
<evidence type="ECO:0000313" key="3">
    <source>
        <dbReference type="Proteomes" id="UP000295070"/>
    </source>
</evidence>
<evidence type="ECO:0000256" key="1">
    <source>
        <dbReference type="SAM" id="MobiDB-lite"/>
    </source>
</evidence>